<feature type="chain" id="PRO_5038196873" description="Germination protease" evidence="4">
    <location>
        <begin position="8"/>
        <end position="324"/>
    </location>
</feature>
<reference evidence="5" key="1">
    <citation type="submission" date="2020-08" db="EMBL/GenBank/DDBJ databases">
        <title>Genome public.</title>
        <authorList>
            <person name="Liu C."/>
            <person name="Sun Q."/>
        </authorList>
    </citation>
    <scope>NUCLEOTIDE SEQUENCE</scope>
    <source>
        <strain evidence="5">BX7</strain>
    </source>
</reference>
<evidence type="ECO:0000256" key="1">
    <source>
        <dbReference type="ARBA" id="ARBA00022670"/>
    </source>
</evidence>
<dbReference type="Gene3D" id="3.40.50.1450">
    <property type="entry name" value="HybD-like"/>
    <property type="match status" value="1"/>
</dbReference>
<dbReference type="AlphaFoldDB" id="A0A926HUH4"/>
<comment type="function">
    <text evidence="4">Initiates the rapid degradation of small, acid-soluble proteins during spore germination.</text>
</comment>
<dbReference type="Pfam" id="PF03418">
    <property type="entry name" value="Peptidase_A25"/>
    <property type="match status" value="2"/>
</dbReference>
<evidence type="ECO:0000313" key="6">
    <source>
        <dbReference type="Proteomes" id="UP000620366"/>
    </source>
</evidence>
<comment type="subunit">
    <text evidence="4">Homotetramer.</text>
</comment>
<dbReference type="EMBL" id="JACRSP010000002">
    <property type="protein sequence ID" value="MBC8536298.1"/>
    <property type="molecule type" value="Genomic_DNA"/>
</dbReference>
<sequence>MSKIRTDLALEARELASANAGELPGVSGDTITFENMTVHRVHILNEEGSSRMGKPVGDYITVELPREVAVDPARLKEGVSVISHELAELLGKTDLRSVLVVGLGNESVTPDALGPRTVKYTMVTRHLETEMPEYFEDASLRSVAALAPGVLGQTGVETAEVIKGLCERVKPSAVIVVDALAARRLTRLATTVQLSNTGINPGSGVGNNRAEISEKTLGVPVVAIGVPTVVNAATLTSDVVGIVAENIRRNIKGSSDIFSFLGDYEPDEVHGLVRESLAPFDLDLFVTPKDIDTVILNLSKLVGFSINATLQRGVTIEEMEHFVS</sequence>
<dbReference type="Proteomes" id="UP000620366">
    <property type="component" value="Unassembled WGS sequence"/>
</dbReference>
<feature type="propeptide" id="PRO_5038196872" evidence="4">
    <location>
        <begin position="1"/>
        <end position="7"/>
    </location>
</feature>
<proteinExistence type="inferred from homology"/>
<dbReference type="EC" id="3.4.24.78" evidence="4"/>
<keyword evidence="3 4" id="KW-0865">Zymogen</keyword>
<comment type="PTM">
    <text evidence="4">Autoproteolytically processed. The inactive tetrameric zymogen termed p46 autoprocesses to a smaller form termed p41, which is active only during spore germination.</text>
</comment>
<comment type="similarity">
    <text evidence="4">Belongs to the peptidase A25 family.</text>
</comment>
<keyword evidence="2 4" id="KW-0378">Hydrolase</keyword>
<name>A0A926HUH4_9FIRM</name>
<dbReference type="InterPro" id="IPR005080">
    <property type="entry name" value="Peptidase_A25"/>
</dbReference>
<protein>
    <recommendedName>
        <fullName evidence="4">Germination protease</fullName>
        <ecNumber evidence="4">3.4.24.78</ecNumber>
    </recommendedName>
    <alternativeName>
        <fullName evidence="4">GPR endopeptidase</fullName>
    </alternativeName>
    <alternativeName>
        <fullName evidence="4">Germination proteinase</fullName>
    </alternativeName>
    <alternativeName>
        <fullName evidence="4">Spore protease</fullName>
    </alternativeName>
</protein>
<evidence type="ECO:0000313" key="5">
    <source>
        <dbReference type="EMBL" id="MBC8536298.1"/>
    </source>
</evidence>
<dbReference type="GO" id="GO:0004222">
    <property type="term" value="F:metalloendopeptidase activity"/>
    <property type="evidence" value="ECO:0007669"/>
    <property type="project" value="UniProtKB-UniRule"/>
</dbReference>
<organism evidence="5 6">
    <name type="scientific">Feifania hominis</name>
    <dbReference type="NCBI Taxonomy" id="2763660"/>
    <lineage>
        <taxon>Bacteria</taxon>
        <taxon>Bacillati</taxon>
        <taxon>Bacillota</taxon>
        <taxon>Clostridia</taxon>
        <taxon>Eubacteriales</taxon>
        <taxon>Feifaniaceae</taxon>
        <taxon>Feifania</taxon>
    </lineage>
</organism>
<gene>
    <name evidence="4" type="primary">gpr</name>
    <name evidence="5" type="ORF">H8695_06270</name>
</gene>
<evidence type="ECO:0000256" key="2">
    <source>
        <dbReference type="ARBA" id="ARBA00022801"/>
    </source>
</evidence>
<evidence type="ECO:0000256" key="4">
    <source>
        <dbReference type="HAMAP-Rule" id="MF_00626"/>
    </source>
</evidence>
<dbReference type="GO" id="GO:0009847">
    <property type="term" value="P:spore germination"/>
    <property type="evidence" value="ECO:0007669"/>
    <property type="project" value="UniProtKB-UniRule"/>
</dbReference>
<dbReference type="SUPFAM" id="SSF53163">
    <property type="entry name" value="HybD-like"/>
    <property type="match status" value="1"/>
</dbReference>
<dbReference type="InterPro" id="IPR023430">
    <property type="entry name" value="Pept_HybD-like_dom_sf"/>
</dbReference>
<keyword evidence="1 4" id="KW-0645">Protease</keyword>
<accession>A0A926HUH4</accession>
<dbReference type="RefSeq" id="WP_249300056.1">
    <property type="nucleotide sequence ID" value="NZ_JACRSP010000002.1"/>
</dbReference>
<keyword evidence="6" id="KW-1185">Reference proteome</keyword>
<dbReference type="NCBIfam" id="TIGR01441">
    <property type="entry name" value="GPR"/>
    <property type="match status" value="1"/>
</dbReference>
<dbReference type="PIRSF" id="PIRSF019549">
    <property type="entry name" value="Peptidase_A25"/>
    <property type="match status" value="1"/>
</dbReference>
<dbReference type="GO" id="GO:0006508">
    <property type="term" value="P:proteolysis"/>
    <property type="evidence" value="ECO:0007669"/>
    <property type="project" value="UniProtKB-UniRule"/>
</dbReference>
<evidence type="ECO:0000256" key="3">
    <source>
        <dbReference type="ARBA" id="ARBA00023145"/>
    </source>
</evidence>
<dbReference type="HAMAP" id="MF_00626">
    <property type="entry name" value="Germination_prot"/>
    <property type="match status" value="1"/>
</dbReference>
<comment type="caution">
    <text evidence="5">The sequence shown here is derived from an EMBL/GenBank/DDBJ whole genome shotgun (WGS) entry which is preliminary data.</text>
</comment>
<comment type="catalytic activity">
    <reaction evidence="4">
        <text>Endopeptidase action with P4 Glu or Asp, P1 preferably Glu &gt; Asp, P1' hydrophobic and P2' Ala.</text>
        <dbReference type="EC" id="3.4.24.78"/>
    </reaction>
</comment>